<accession>A0A424YDP9</accession>
<dbReference type="PANTHER" id="PTHR39081:SF1">
    <property type="entry name" value="MUT7-C RNASE DOMAIN-CONTAINING PROTEIN"/>
    <property type="match status" value="1"/>
</dbReference>
<dbReference type="InterPro" id="IPR027798">
    <property type="entry name" value="Ub_Mut7C"/>
</dbReference>
<dbReference type="Proteomes" id="UP000285138">
    <property type="component" value="Unassembled WGS sequence"/>
</dbReference>
<evidence type="ECO:0000256" key="1">
    <source>
        <dbReference type="PROSITE-ProRule" id="PRU00182"/>
    </source>
</evidence>
<proteinExistence type="predicted"/>
<dbReference type="Pfam" id="PF01927">
    <property type="entry name" value="Mut7-C"/>
    <property type="match status" value="1"/>
</dbReference>
<dbReference type="PANTHER" id="PTHR39081">
    <property type="entry name" value="MUT7-C DOMAIN-CONTAINING PROTEIN"/>
    <property type="match status" value="1"/>
</dbReference>
<protein>
    <submittedName>
        <fullName evidence="4">Twitching motility protein PilT</fullName>
    </submittedName>
</protein>
<comment type="caution">
    <text evidence="4">The sequence shown here is derived from an EMBL/GenBank/DDBJ whole genome shotgun (WGS) entry which is preliminary data.</text>
</comment>
<dbReference type="AlphaFoldDB" id="A0A424YDP9"/>
<dbReference type="GO" id="GO:0003723">
    <property type="term" value="F:RNA binding"/>
    <property type="evidence" value="ECO:0007669"/>
    <property type="project" value="UniProtKB-KW"/>
</dbReference>
<name>A0A424YDP9_9FIRM</name>
<organism evidence="4 5">
    <name type="scientific">Candidatus Syntrophonatronum acetioxidans</name>
    <dbReference type="NCBI Taxonomy" id="1795816"/>
    <lineage>
        <taxon>Bacteria</taxon>
        <taxon>Bacillati</taxon>
        <taxon>Bacillota</taxon>
        <taxon>Clostridia</taxon>
        <taxon>Eubacteriales</taxon>
        <taxon>Syntrophomonadaceae</taxon>
        <taxon>Candidatus Syntrophonatronum</taxon>
    </lineage>
</organism>
<evidence type="ECO:0000259" key="3">
    <source>
        <dbReference type="Pfam" id="PF14451"/>
    </source>
</evidence>
<feature type="domain" description="Ubiquitin Mut7-C" evidence="3">
    <location>
        <begin position="2"/>
        <end position="79"/>
    </location>
</feature>
<reference evidence="4 5" key="1">
    <citation type="submission" date="2018-08" db="EMBL/GenBank/DDBJ databases">
        <title>The metabolism and importance of syntrophic acetate oxidation coupled to methane or sulfide production in haloalkaline environments.</title>
        <authorList>
            <person name="Timmers P.H.A."/>
            <person name="Vavourakis C.D."/>
            <person name="Sorokin D.Y."/>
            <person name="Sinninghe Damste J.S."/>
            <person name="Muyzer G."/>
            <person name="Stams A.J.M."/>
            <person name="Plugge C.M."/>
        </authorList>
    </citation>
    <scope>NUCLEOTIDE SEQUENCE [LARGE SCALE GENOMIC DNA]</scope>
    <source>
        <strain evidence="4">MSAO_Bac1</strain>
    </source>
</reference>
<dbReference type="InterPro" id="IPR002782">
    <property type="entry name" value="Mut7-C_RNAse_dom"/>
</dbReference>
<sequence>MAFFRFYGELNDFLPPGQRQKTFPHTFGGNPAVKDMVESLGIPHTEIDLLLINGISVDFSRQVREGDRISVYPVFESIDISPLLKVRPEPLRVARFVLDTHLGKLASYLRMLGFDTLYQNDYTDDTLAHISAQEHRLLLTRDRGLLKRRQVTHGYYVRNTDPNAQVVEVLQRFDLFSSIKPFQRCLHCNKTLRPVEKQVIEDRLPPKVREHYDRFHTCDDCRRIYWEGTHYEKMNEFINNIRREENPLEGKKRPFNQPAGNG</sequence>
<feature type="domain" description="Mut7-C RNAse" evidence="2">
    <location>
        <begin position="95"/>
        <end position="237"/>
    </location>
</feature>
<evidence type="ECO:0000313" key="5">
    <source>
        <dbReference type="Proteomes" id="UP000285138"/>
    </source>
</evidence>
<evidence type="ECO:0000313" key="4">
    <source>
        <dbReference type="EMBL" id="RQD75115.1"/>
    </source>
</evidence>
<dbReference type="Pfam" id="PF14451">
    <property type="entry name" value="Ub-Mut7C"/>
    <property type="match status" value="1"/>
</dbReference>
<evidence type="ECO:0000259" key="2">
    <source>
        <dbReference type="Pfam" id="PF01927"/>
    </source>
</evidence>
<gene>
    <name evidence="4" type="ORF">D5R97_06765</name>
</gene>
<keyword evidence="1" id="KW-0694">RNA-binding</keyword>
<dbReference type="EMBL" id="QZAA01000170">
    <property type="protein sequence ID" value="RQD75115.1"/>
    <property type="molecule type" value="Genomic_DNA"/>
</dbReference>
<dbReference type="PROSITE" id="PS50889">
    <property type="entry name" value="S4"/>
    <property type="match status" value="1"/>
</dbReference>